<proteinExistence type="predicted"/>
<dbReference type="HOGENOM" id="CLU_2620981_0_0_12"/>
<gene>
    <name evidence="1" type="ordered locus">TREAZ_2056</name>
</gene>
<dbReference type="Proteomes" id="UP000009222">
    <property type="component" value="Chromosome"/>
</dbReference>
<dbReference type="RefSeq" id="WP_015709993.1">
    <property type="nucleotide sequence ID" value="NC_015577.1"/>
</dbReference>
<dbReference type="STRING" id="545695.TREAZ_2056"/>
<accession>F5YA07</accession>
<organism evidence="1 2">
    <name type="scientific">Leadbettera azotonutricia (strain ATCC BAA-888 / DSM 13862 / ZAS-9)</name>
    <name type="common">Treponema azotonutricium</name>
    <dbReference type="NCBI Taxonomy" id="545695"/>
    <lineage>
        <taxon>Bacteria</taxon>
        <taxon>Pseudomonadati</taxon>
        <taxon>Spirochaetota</taxon>
        <taxon>Spirochaetia</taxon>
        <taxon>Spirochaetales</taxon>
        <taxon>Breznakiellaceae</taxon>
        <taxon>Leadbettera</taxon>
    </lineage>
</organism>
<dbReference type="InParanoid" id="F5YA07"/>
<name>F5YA07_LEAAZ</name>
<evidence type="ECO:0000313" key="2">
    <source>
        <dbReference type="Proteomes" id="UP000009222"/>
    </source>
</evidence>
<dbReference type="KEGG" id="taz:TREAZ_2056"/>
<dbReference type="eggNOG" id="ENOG5031E22">
    <property type="taxonomic scope" value="Bacteria"/>
</dbReference>
<evidence type="ECO:0000313" key="1">
    <source>
        <dbReference type="EMBL" id="AEF81205.1"/>
    </source>
</evidence>
<dbReference type="EMBL" id="CP001841">
    <property type="protein sequence ID" value="AEF81205.1"/>
    <property type="molecule type" value="Genomic_DNA"/>
</dbReference>
<sequence>MSVRATERLIGDVVIATGLANSPKMVVQSVNIDAKTVTTVWFSDTHEGQEAVFPASSLDRFEAPAAPAKASKKPGKRK</sequence>
<reference evidence="1 2" key="2">
    <citation type="journal article" date="2011" name="ISME J.">
        <title>RNA-seq reveals cooperative metabolic interactions between two termite-gut spirochete species in co-culture.</title>
        <authorList>
            <person name="Rosenthal A.Z."/>
            <person name="Matson E.G."/>
            <person name="Eldar A."/>
            <person name="Leadbetter J.R."/>
        </authorList>
    </citation>
    <scope>NUCLEOTIDE SEQUENCE [LARGE SCALE GENOMIC DNA]</scope>
    <source>
        <strain evidence="2">ATCC BAA-888 / DSM 13862 / ZAS-9</strain>
    </source>
</reference>
<dbReference type="OrthoDB" id="9901180at2"/>
<protein>
    <submittedName>
        <fullName evidence="1">Uncharacterized protein</fullName>
    </submittedName>
</protein>
<keyword evidence="2" id="KW-1185">Reference proteome</keyword>
<reference evidence="2" key="1">
    <citation type="submission" date="2009-12" db="EMBL/GenBank/DDBJ databases">
        <title>Complete sequence of Treponema azotonutricium strain ZAS-9.</title>
        <authorList>
            <person name="Tetu S.G."/>
            <person name="Matson E."/>
            <person name="Ren Q."/>
            <person name="Seshadri R."/>
            <person name="Elbourne L."/>
            <person name="Hassan K.A."/>
            <person name="Durkin A."/>
            <person name="Radune D."/>
            <person name="Mohamoud Y."/>
            <person name="Shay R."/>
            <person name="Jin S."/>
            <person name="Zhang X."/>
            <person name="Lucey K."/>
            <person name="Ballor N.R."/>
            <person name="Ottesen E."/>
            <person name="Rosenthal R."/>
            <person name="Allen A."/>
            <person name="Leadbetter J.R."/>
            <person name="Paulsen I.T."/>
        </authorList>
    </citation>
    <scope>NUCLEOTIDE SEQUENCE [LARGE SCALE GENOMIC DNA]</scope>
    <source>
        <strain evidence="2">ATCC BAA-888 / DSM 13862 / ZAS-9</strain>
    </source>
</reference>
<dbReference type="AlphaFoldDB" id="F5YA07"/>